<gene>
    <name evidence="1" type="ORF">FCI23_32100</name>
</gene>
<proteinExistence type="predicted"/>
<evidence type="ECO:0000313" key="2">
    <source>
        <dbReference type="Proteomes" id="UP000305778"/>
    </source>
</evidence>
<keyword evidence="1" id="KW-0547">Nucleotide-binding</keyword>
<keyword evidence="1" id="KW-0347">Helicase</keyword>
<sequence>MSNAKSRRDKLMPLQRAALTKLGIEWA</sequence>
<protein>
    <submittedName>
        <fullName evidence="1">Helicase</fullName>
    </submittedName>
</protein>
<keyword evidence="1" id="KW-0378">Hydrolase</keyword>
<dbReference type="AlphaFoldDB" id="A0A4U0SCU0"/>
<dbReference type="Proteomes" id="UP000305778">
    <property type="component" value="Unassembled WGS sequence"/>
</dbReference>
<evidence type="ECO:0000313" key="1">
    <source>
        <dbReference type="EMBL" id="TKA06428.1"/>
    </source>
</evidence>
<name>A0A4U0SCU0_9ACTN</name>
<keyword evidence="2" id="KW-1185">Reference proteome</keyword>
<accession>A0A4U0SCU0</accession>
<dbReference type="GO" id="GO:0004386">
    <property type="term" value="F:helicase activity"/>
    <property type="evidence" value="ECO:0007669"/>
    <property type="project" value="UniProtKB-KW"/>
</dbReference>
<organism evidence="1 2">
    <name type="scientific">Actinacidiphila oryziradicis</name>
    <dbReference type="NCBI Taxonomy" id="2571141"/>
    <lineage>
        <taxon>Bacteria</taxon>
        <taxon>Bacillati</taxon>
        <taxon>Actinomycetota</taxon>
        <taxon>Actinomycetes</taxon>
        <taxon>Kitasatosporales</taxon>
        <taxon>Streptomycetaceae</taxon>
        <taxon>Actinacidiphila</taxon>
    </lineage>
</organism>
<comment type="caution">
    <text evidence="1">The sequence shown here is derived from an EMBL/GenBank/DDBJ whole genome shotgun (WGS) entry which is preliminary data.</text>
</comment>
<reference evidence="1 2" key="1">
    <citation type="submission" date="2019-04" db="EMBL/GenBank/DDBJ databases">
        <title>Streptomyces oryziradicis sp. nov., a novel actinomycete isolated from rhizosphere soil of rice (Oryza sativa L.).</title>
        <authorList>
            <person name="Li C."/>
        </authorList>
    </citation>
    <scope>NUCLEOTIDE SEQUENCE [LARGE SCALE GENOMIC DNA]</scope>
    <source>
        <strain evidence="1 2">NEAU-C40</strain>
    </source>
</reference>
<dbReference type="EMBL" id="SUMC01000039">
    <property type="protein sequence ID" value="TKA06428.1"/>
    <property type="molecule type" value="Genomic_DNA"/>
</dbReference>
<keyword evidence="1" id="KW-0067">ATP-binding</keyword>